<sequence length="123" mass="13894">MRNGKHRIPYLPVRPAAKRAGRMPKGPPERPAECLGAFEPRRQGRVQHRVFGLAEQPMRGTAQAHQLHITGNRDTHIGTELTVKMKRRKMCHSAQGFHRQVTFKVVLDIGKHGLEPLLVKGID</sequence>
<evidence type="ECO:0000313" key="2">
    <source>
        <dbReference type="Proteomes" id="UP000218231"/>
    </source>
</evidence>
<keyword evidence="2" id="KW-1185">Reference proteome</keyword>
<evidence type="ECO:0000313" key="1">
    <source>
        <dbReference type="EMBL" id="PAV93366.1"/>
    </source>
</evidence>
<comment type="caution">
    <text evidence="1">The sequence shown here is derived from an EMBL/GenBank/DDBJ whole genome shotgun (WGS) entry which is preliminary data.</text>
</comment>
<gene>
    <name evidence="1" type="ORF">WR25_02892</name>
</gene>
<protein>
    <submittedName>
        <fullName evidence="1">Uncharacterized protein</fullName>
    </submittedName>
</protein>
<dbReference type="AlphaFoldDB" id="A0A2A2M4I8"/>
<dbReference type="Proteomes" id="UP000218231">
    <property type="component" value="Unassembled WGS sequence"/>
</dbReference>
<accession>A0A2A2M4I8</accession>
<dbReference type="EMBL" id="LIAE01005400">
    <property type="protein sequence ID" value="PAV93366.1"/>
    <property type="molecule type" value="Genomic_DNA"/>
</dbReference>
<reference evidence="1 2" key="1">
    <citation type="journal article" date="2017" name="Curr. Biol.">
        <title>Genome architecture and evolution of a unichromosomal asexual nematode.</title>
        <authorList>
            <person name="Fradin H."/>
            <person name="Zegar C."/>
            <person name="Gutwein M."/>
            <person name="Lucas J."/>
            <person name="Kovtun M."/>
            <person name="Corcoran D."/>
            <person name="Baugh L.R."/>
            <person name="Kiontke K."/>
            <person name="Gunsalus K."/>
            <person name="Fitch D.H."/>
            <person name="Piano F."/>
        </authorList>
    </citation>
    <scope>NUCLEOTIDE SEQUENCE [LARGE SCALE GENOMIC DNA]</scope>
    <source>
        <strain evidence="1">PF1309</strain>
    </source>
</reference>
<proteinExistence type="predicted"/>
<organism evidence="1 2">
    <name type="scientific">Diploscapter pachys</name>
    <dbReference type="NCBI Taxonomy" id="2018661"/>
    <lineage>
        <taxon>Eukaryota</taxon>
        <taxon>Metazoa</taxon>
        <taxon>Ecdysozoa</taxon>
        <taxon>Nematoda</taxon>
        <taxon>Chromadorea</taxon>
        <taxon>Rhabditida</taxon>
        <taxon>Rhabditina</taxon>
        <taxon>Rhabditomorpha</taxon>
        <taxon>Rhabditoidea</taxon>
        <taxon>Rhabditidae</taxon>
        <taxon>Diploscapter</taxon>
    </lineage>
</organism>
<name>A0A2A2M4I8_9BILA</name>